<evidence type="ECO:0000256" key="5">
    <source>
        <dbReference type="ARBA" id="ARBA00023211"/>
    </source>
</evidence>
<keyword evidence="1" id="KW-0808">Transferase</keyword>
<keyword evidence="2" id="KW-0479">Metal-binding</keyword>
<evidence type="ECO:0000256" key="8">
    <source>
        <dbReference type="SAM" id="MobiDB-lite"/>
    </source>
</evidence>
<evidence type="ECO:0000256" key="3">
    <source>
        <dbReference type="ARBA" id="ARBA00022777"/>
    </source>
</evidence>
<dbReference type="InterPro" id="IPR022830">
    <property type="entry name" value="Indigdn_synthA-like"/>
</dbReference>
<dbReference type="GeneID" id="64605746"/>
<keyword evidence="5" id="KW-0464">Manganese</keyword>
<name>A0A9P7DS82_9AGAM</name>
<sequence>MLQASFRGIFTNQRLISLRKASSLSAARGRRAPIDVHPEVEDALATGKPVVALESTIITHGMPYPTSLEMAQSVERIVRSTGSIPATIAVIGGRIKIGLHTAELERLADQQSNPTAVKLSRRDIAAAIALKKDGGTTCCSTLIFAALAGIKVFATGGLGGVHRGGENTMDVSADLHELTRCPVGLVSAGVKSILDIRRTLEYLVWLLKMFEEFSSNSFTQETLGVPVVSYAETHDFPAFYSGRSGFESPWRINDPRTAAQILHTHWQLGMSNGALFAVPIPVEYEAVGSALQEAVEQAVRESEEQNISNLGKAVTPWLLNRVGELTQGKSLASNIALVENTALVGGQIAVEYAKIAGDRYDQDQCYPVTGIRGKPDEPHSASDVASSETTDDLKGQPLPNASLVVVGCAAVDITSQPLTDSDLGHQSTFPGKVSMSLGGVGRNIAEAAHRVLSSHSDESSAATLLVSLVGDDSFGRLLSEETRMLGMRTDGLIPVRGGRSSVCSLLLERSGGLRAGVADMDLVRNMDGHVAREFILAHKPKLLAVDGNLSSDTLKVVVNECSRNGVDVFLFVHIHVTIKGAANNTSKFSEPTSVVKSASILPAIAGNLDQLAWSPITFASPNLLELAHLYQQAQLLNLTSHDRWWQVLDSLGLGSKFRTDLDLLSRREASSHDTSRGNLAFLVEKGVAQMAINLLPFFRHLIIKCGDLGVVVVMRFTGDDAAESSWSTESTNHHRRYVVSHSPTSGDIVVLQHFPAMKLPSDALVNTTGAGDSLVGALLAALVQSPKAFHSTISLQRTIDIAQHAALLSLQSPLAVSPLLSSLHGELSRQ</sequence>
<dbReference type="Pfam" id="PF04227">
    <property type="entry name" value="Indigoidine_A"/>
    <property type="match status" value="1"/>
</dbReference>
<feature type="domain" description="Carbohydrate kinase PfkB" evidence="9">
    <location>
        <begin position="403"/>
        <end position="560"/>
    </location>
</feature>
<reference evidence="10" key="1">
    <citation type="journal article" date="2020" name="New Phytol.">
        <title>Comparative genomics reveals dynamic genome evolution in host specialist ectomycorrhizal fungi.</title>
        <authorList>
            <person name="Lofgren L.A."/>
            <person name="Nguyen N.H."/>
            <person name="Vilgalys R."/>
            <person name="Ruytinx J."/>
            <person name="Liao H.L."/>
            <person name="Branco S."/>
            <person name="Kuo A."/>
            <person name="LaButti K."/>
            <person name="Lipzen A."/>
            <person name="Andreopoulos W."/>
            <person name="Pangilinan J."/>
            <person name="Riley R."/>
            <person name="Hundley H."/>
            <person name="Na H."/>
            <person name="Barry K."/>
            <person name="Grigoriev I.V."/>
            <person name="Stajich J.E."/>
            <person name="Kennedy P.G."/>
        </authorList>
    </citation>
    <scope>NUCLEOTIDE SEQUENCE</scope>
    <source>
        <strain evidence="10">S12</strain>
    </source>
</reference>
<evidence type="ECO:0000259" key="9">
    <source>
        <dbReference type="Pfam" id="PF00294"/>
    </source>
</evidence>
<evidence type="ECO:0000313" key="11">
    <source>
        <dbReference type="Proteomes" id="UP000719766"/>
    </source>
</evidence>
<dbReference type="OrthoDB" id="198885at2759"/>
<dbReference type="EMBL" id="JABBWE010000007">
    <property type="protein sequence ID" value="KAG1801673.1"/>
    <property type="molecule type" value="Genomic_DNA"/>
</dbReference>
<dbReference type="GO" id="GO:0016301">
    <property type="term" value="F:kinase activity"/>
    <property type="evidence" value="ECO:0007669"/>
    <property type="project" value="UniProtKB-KW"/>
</dbReference>
<dbReference type="SUPFAM" id="SSF110581">
    <property type="entry name" value="Indigoidine synthase A-like"/>
    <property type="match status" value="1"/>
</dbReference>
<dbReference type="InterPro" id="IPR007342">
    <property type="entry name" value="PsuG"/>
</dbReference>
<dbReference type="AlphaFoldDB" id="A0A9P7DS82"/>
<dbReference type="Gene3D" id="3.40.1790.10">
    <property type="entry name" value="Indigoidine synthase domain"/>
    <property type="match status" value="1"/>
</dbReference>
<dbReference type="GO" id="GO:0004730">
    <property type="term" value="F:pseudouridylate synthase activity"/>
    <property type="evidence" value="ECO:0007669"/>
    <property type="project" value="InterPro"/>
</dbReference>
<keyword evidence="11" id="KW-1185">Reference proteome</keyword>
<dbReference type="SUPFAM" id="SSF53613">
    <property type="entry name" value="Ribokinase-like"/>
    <property type="match status" value="1"/>
</dbReference>
<dbReference type="InterPro" id="IPR011611">
    <property type="entry name" value="PfkB_dom"/>
</dbReference>
<accession>A0A9P7DS82</accession>
<dbReference type="InterPro" id="IPR029056">
    <property type="entry name" value="Ribokinase-like"/>
</dbReference>
<feature type="region of interest" description="Disordered" evidence="8">
    <location>
        <begin position="369"/>
        <end position="396"/>
    </location>
</feature>
<evidence type="ECO:0000256" key="2">
    <source>
        <dbReference type="ARBA" id="ARBA00022723"/>
    </source>
</evidence>
<dbReference type="Proteomes" id="UP000719766">
    <property type="component" value="Unassembled WGS sequence"/>
</dbReference>
<evidence type="ECO:0000313" key="10">
    <source>
        <dbReference type="EMBL" id="KAG1801673.1"/>
    </source>
</evidence>
<dbReference type="GO" id="GO:0046872">
    <property type="term" value="F:metal ion binding"/>
    <property type="evidence" value="ECO:0007669"/>
    <property type="project" value="UniProtKB-KW"/>
</dbReference>
<keyword evidence="6" id="KW-0456">Lyase</keyword>
<protein>
    <submittedName>
        <fullName evidence="10">Indigoidine synthase A-like protein</fullName>
    </submittedName>
</protein>
<dbReference type="Pfam" id="PF00294">
    <property type="entry name" value="PfkB"/>
    <property type="match status" value="2"/>
</dbReference>
<feature type="domain" description="Carbohydrate kinase PfkB" evidence="9">
    <location>
        <begin position="738"/>
        <end position="818"/>
    </location>
</feature>
<keyword evidence="4" id="KW-0378">Hydrolase</keyword>
<dbReference type="InterPro" id="IPR002173">
    <property type="entry name" value="Carboh/pur_kinase_PfkB_CS"/>
</dbReference>
<evidence type="ECO:0000256" key="1">
    <source>
        <dbReference type="ARBA" id="ARBA00022679"/>
    </source>
</evidence>
<proteinExistence type="inferred from homology"/>
<dbReference type="PANTHER" id="PTHR42909">
    <property type="entry name" value="ZGC:136858"/>
    <property type="match status" value="1"/>
</dbReference>
<organism evidence="10 11">
    <name type="scientific">Suillus plorans</name>
    <dbReference type="NCBI Taxonomy" id="116603"/>
    <lineage>
        <taxon>Eukaryota</taxon>
        <taxon>Fungi</taxon>
        <taxon>Dikarya</taxon>
        <taxon>Basidiomycota</taxon>
        <taxon>Agaricomycotina</taxon>
        <taxon>Agaricomycetes</taxon>
        <taxon>Agaricomycetidae</taxon>
        <taxon>Boletales</taxon>
        <taxon>Suillineae</taxon>
        <taxon>Suillaceae</taxon>
        <taxon>Suillus</taxon>
    </lineage>
</organism>
<gene>
    <name evidence="10" type="ORF">HD556DRAFT_899537</name>
</gene>
<dbReference type="Gene3D" id="3.40.1190.20">
    <property type="match status" value="1"/>
</dbReference>
<keyword evidence="7" id="KW-0326">Glycosidase</keyword>
<evidence type="ECO:0000256" key="7">
    <source>
        <dbReference type="ARBA" id="ARBA00023295"/>
    </source>
</evidence>
<dbReference type="RefSeq" id="XP_041165139.1">
    <property type="nucleotide sequence ID" value="XM_041311982.1"/>
</dbReference>
<dbReference type="GO" id="GO:0016798">
    <property type="term" value="F:hydrolase activity, acting on glycosyl bonds"/>
    <property type="evidence" value="ECO:0007669"/>
    <property type="project" value="UniProtKB-KW"/>
</dbReference>
<evidence type="ECO:0000256" key="6">
    <source>
        <dbReference type="ARBA" id="ARBA00023239"/>
    </source>
</evidence>
<dbReference type="PROSITE" id="PS00584">
    <property type="entry name" value="PFKB_KINASES_2"/>
    <property type="match status" value="1"/>
</dbReference>
<dbReference type="GO" id="GO:0005737">
    <property type="term" value="C:cytoplasm"/>
    <property type="evidence" value="ECO:0007669"/>
    <property type="project" value="TreeGrafter"/>
</dbReference>
<comment type="caution">
    <text evidence="10">The sequence shown here is derived from an EMBL/GenBank/DDBJ whole genome shotgun (WGS) entry which is preliminary data.</text>
</comment>
<keyword evidence="3" id="KW-0418">Kinase</keyword>
<dbReference type="HAMAP" id="MF_01876">
    <property type="entry name" value="PsiMP_glycosidase"/>
    <property type="match status" value="1"/>
</dbReference>
<evidence type="ECO:0000256" key="4">
    <source>
        <dbReference type="ARBA" id="ARBA00022801"/>
    </source>
</evidence>
<dbReference type="PANTHER" id="PTHR42909:SF1">
    <property type="entry name" value="CARBOHYDRATE KINASE PFKB DOMAIN-CONTAINING PROTEIN"/>
    <property type="match status" value="1"/>
</dbReference>